<feature type="compositionally biased region" description="Polar residues" evidence="1">
    <location>
        <begin position="274"/>
        <end position="284"/>
    </location>
</feature>
<feature type="compositionally biased region" description="Low complexity" evidence="1">
    <location>
        <begin position="299"/>
        <end position="312"/>
    </location>
</feature>
<feature type="compositionally biased region" description="Polar residues" evidence="1">
    <location>
        <begin position="1"/>
        <end position="12"/>
    </location>
</feature>
<dbReference type="EMBL" id="ML213509">
    <property type="protein sequence ID" value="TFK52204.1"/>
    <property type="molecule type" value="Genomic_DNA"/>
</dbReference>
<name>A0A5C3N3L0_9AGAM</name>
<dbReference type="AlphaFoldDB" id="A0A5C3N3L0"/>
<feature type="compositionally biased region" description="Gly residues" evidence="1">
    <location>
        <begin position="212"/>
        <end position="226"/>
    </location>
</feature>
<keyword evidence="3" id="KW-1185">Reference proteome</keyword>
<proteinExistence type="predicted"/>
<evidence type="ECO:0000256" key="1">
    <source>
        <dbReference type="SAM" id="MobiDB-lite"/>
    </source>
</evidence>
<dbReference type="Proteomes" id="UP000305948">
    <property type="component" value="Unassembled WGS sequence"/>
</dbReference>
<feature type="region of interest" description="Disordered" evidence="1">
    <location>
        <begin position="133"/>
        <end position="161"/>
    </location>
</feature>
<gene>
    <name evidence="2" type="ORF">OE88DRAFT_1734240</name>
</gene>
<organism evidence="2 3">
    <name type="scientific">Heliocybe sulcata</name>
    <dbReference type="NCBI Taxonomy" id="5364"/>
    <lineage>
        <taxon>Eukaryota</taxon>
        <taxon>Fungi</taxon>
        <taxon>Dikarya</taxon>
        <taxon>Basidiomycota</taxon>
        <taxon>Agaricomycotina</taxon>
        <taxon>Agaricomycetes</taxon>
        <taxon>Gloeophyllales</taxon>
        <taxon>Gloeophyllaceae</taxon>
        <taxon>Heliocybe</taxon>
    </lineage>
</organism>
<evidence type="ECO:0000313" key="2">
    <source>
        <dbReference type="EMBL" id="TFK52204.1"/>
    </source>
</evidence>
<dbReference type="OrthoDB" id="2989516at2759"/>
<protein>
    <submittedName>
        <fullName evidence="2">Uncharacterized protein</fullName>
    </submittedName>
</protein>
<feature type="region of interest" description="Disordered" evidence="1">
    <location>
        <begin position="196"/>
        <end position="285"/>
    </location>
</feature>
<feature type="region of interest" description="Disordered" evidence="1">
    <location>
        <begin position="1"/>
        <end position="22"/>
    </location>
</feature>
<reference evidence="2 3" key="1">
    <citation type="journal article" date="2019" name="Nat. Ecol. Evol.">
        <title>Megaphylogeny resolves global patterns of mushroom evolution.</title>
        <authorList>
            <person name="Varga T."/>
            <person name="Krizsan K."/>
            <person name="Foldi C."/>
            <person name="Dima B."/>
            <person name="Sanchez-Garcia M."/>
            <person name="Sanchez-Ramirez S."/>
            <person name="Szollosi G.J."/>
            <person name="Szarkandi J.G."/>
            <person name="Papp V."/>
            <person name="Albert L."/>
            <person name="Andreopoulos W."/>
            <person name="Angelini C."/>
            <person name="Antonin V."/>
            <person name="Barry K.W."/>
            <person name="Bougher N.L."/>
            <person name="Buchanan P."/>
            <person name="Buyck B."/>
            <person name="Bense V."/>
            <person name="Catcheside P."/>
            <person name="Chovatia M."/>
            <person name="Cooper J."/>
            <person name="Damon W."/>
            <person name="Desjardin D."/>
            <person name="Finy P."/>
            <person name="Geml J."/>
            <person name="Haridas S."/>
            <person name="Hughes K."/>
            <person name="Justo A."/>
            <person name="Karasinski D."/>
            <person name="Kautmanova I."/>
            <person name="Kiss B."/>
            <person name="Kocsube S."/>
            <person name="Kotiranta H."/>
            <person name="LaButti K.M."/>
            <person name="Lechner B.E."/>
            <person name="Liimatainen K."/>
            <person name="Lipzen A."/>
            <person name="Lukacs Z."/>
            <person name="Mihaltcheva S."/>
            <person name="Morgado L.N."/>
            <person name="Niskanen T."/>
            <person name="Noordeloos M.E."/>
            <person name="Ohm R.A."/>
            <person name="Ortiz-Santana B."/>
            <person name="Ovrebo C."/>
            <person name="Racz N."/>
            <person name="Riley R."/>
            <person name="Savchenko A."/>
            <person name="Shiryaev A."/>
            <person name="Soop K."/>
            <person name="Spirin V."/>
            <person name="Szebenyi C."/>
            <person name="Tomsovsky M."/>
            <person name="Tulloss R.E."/>
            <person name="Uehling J."/>
            <person name="Grigoriev I.V."/>
            <person name="Vagvolgyi C."/>
            <person name="Papp T."/>
            <person name="Martin F.M."/>
            <person name="Miettinen O."/>
            <person name="Hibbett D.S."/>
            <person name="Nagy L.G."/>
        </authorList>
    </citation>
    <scope>NUCLEOTIDE SEQUENCE [LARGE SCALE GENOMIC DNA]</scope>
    <source>
        <strain evidence="2 3">OMC1185</strain>
    </source>
</reference>
<evidence type="ECO:0000313" key="3">
    <source>
        <dbReference type="Proteomes" id="UP000305948"/>
    </source>
</evidence>
<sequence>MHLSTATHSVSSLHRRSRGALTSTSVPLRDDFDAYTYTSQPADASTEFEVYDDERERFVSYHRAEMGALLLSDRHTDLGAEGVEMEVYKHQERKVTGGSGHTKRIGDDGTMECIGRRYTTTTGPERTVSVWREEVAKSSTESVLGDRDDPDPEPSVVDSHAHRRLGRGLGLATHAPVPVLSPSNANVKRNSFGGLGYAHTGGSATSVKRLSGGSGRMRSGSGGGLSEMGPGWERVKSPSAYTGTHLPSPPLSNNSSPRSPPPNRAGSVSRGHTRTPSNPLSLSQPIPRFQLHTGLTQTHTGLSTSSRVSPNNNPAPSPPPQTIAALLTALTPPLTHLLPTLARLGITHPQHLGALARMEGEVRDREVRSVAMGEGVSVFEWAVLVEVGRGC</sequence>
<accession>A0A5C3N3L0</accession>
<feature type="region of interest" description="Disordered" evidence="1">
    <location>
        <begin position="299"/>
        <end position="320"/>
    </location>
</feature>
<dbReference type="STRING" id="5364.A0A5C3N3L0"/>